<protein>
    <submittedName>
        <fullName evidence="1">Uncharacterized protein</fullName>
    </submittedName>
</protein>
<dbReference type="Proteomes" id="UP000299102">
    <property type="component" value="Unassembled WGS sequence"/>
</dbReference>
<name>A0A4C1SAD0_EUMVA</name>
<dbReference type="EMBL" id="BGZK01000002">
    <property type="protein sequence ID" value="GBO99091.1"/>
    <property type="molecule type" value="Genomic_DNA"/>
</dbReference>
<reference evidence="1 2" key="1">
    <citation type="journal article" date="2019" name="Commun. Biol.">
        <title>The bagworm genome reveals a unique fibroin gene that provides high tensile strength.</title>
        <authorList>
            <person name="Kono N."/>
            <person name="Nakamura H."/>
            <person name="Ohtoshi R."/>
            <person name="Tomita M."/>
            <person name="Numata K."/>
            <person name="Arakawa K."/>
        </authorList>
    </citation>
    <scope>NUCLEOTIDE SEQUENCE [LARGE SCALE GENOMIC DNA]</scope>
</reference>
<dbReference type="AlphaFoldDB" id="A0A4C1SAD0"/>
<comment type="caution">
    <text evidence="1">The sequence shown here is derived from an EMBL/GenBank/DDBJ whole genome shotgun (WGS) entry which is preliminary data.</text>
</comment>
<evidence type="ECO:0000313" key="2">
    <source>
        <dbReference type="Proteomes" id="UP000299102"/>
    </source>
</evidence>
<evidence type="ECO:0000313" key="1">
    <source>
        <dbReference type="EMBL" id="GBO99091.1"/>
    </source>
</evidence>
<keyword evidence="2" id="KW-1185">Reference proteome</keyword>
<proteinExistence type="predicted"/>
<sequence>MGRTDRILQGRRQFGTVDVGCGLEARICTEVPHPRDIWCGTKKRVAEERKTNKAIVFTMNEQRCVFLELNRTSVAHRREFSKELLCARPSKGLCYIQTYTPTCYLFPKAIAWMVSVQRLIIKARSDQLSGHYKTNSDDDMLTGVLQFSPEADGY</sequence>
<organism evidence="1 2">
    <name type="scientific">Eumeta variegata</name>
    <name type="common">Bagworm moth</name>
    <name type="synonym">Eumeta japonica</name>
    <dbReference type="NCBI Taxonomy" id="151549"/>
    <lineage>
        <taxon>Eukaryota</taxon>
        <taxon>Metazoa</taxon>
        <taxon>Ecdysozoa</taxon>
        <taxon>Arthropoda</taxon>
        <taxon>Hexapoda</taxon>
        <taxon>Insecta</taxon>
        <taxon>Pterygota</taxon>
        <taxon>Neoptera</taxon>
        <taxon>Endopterygota</taxon>
        <taxon>Lepidoptera</taxon>
        <taxon>Glossata</taxon>
        <taxon>Ditrysia</taxon>
        <taxon>Tineoidea</taxon>
        <taxon>Psychidae</taxon>
        <taxon>Oiketicinae</taxon>
        <taxon>Eumeta</taxon>
    </lineage>
</organism>
<gene>
    <name evidence="1" type="ORF">EVAR_429_1</name>
</gene>
<accession>A0A4C1SAD0</accession>